<dbReference type="GO" id="GO:0005886">
    <property type="term" value="C:plasma membrane"/>
    <property type="evidence" value="ECO:0007669"/>
    <property type="project" value="UniProtKB-SubCell"/>
</dbReference>
<keyword evidence="6" id="KW-0532">Neurotransmitter transport</keyword>
<keyword evidence="7" id="KW-0769">Symport</keyword>
<dbReference type="GO" id="GO:0006836">
    <property type="term" value="P:neurotransmitter transport"/>
    <property type="evidence" value="ECO:0007669"/>
    <property type="project" value="UniProtKB-KW"/>
</dbReference>
<dbReference type="SUPFAM" id="SSF161070">
    <property type="entry name" value="SNF-like"/>
    <property type="match status" value="1"/>
</dbReference>
<dbReference type="PROSITE" id="PS50267">
    <property type="entry name" value="NA_NEUROTRAN_SYMP_3"/>
    <property type="match status" value="1"/>
</dbReference>
<evidence type="ECO:0000256" key="8">
    <source>
        <dbReference type="ARBA" id="ARBA00022989"/>
    </source>
</evidence>
<evidence type="ECO:0000256" key="13">
    <source>
        <dbReference type="PIRSR" id="PIRSR600175-1"/>
    </source>
</evidence>
<keyword evidence="9 13" id="KW-0915">Sodium</keyword>
<keyword evidence="5 13" id="KW-0479">Metal-binding</keyword>
<feature type="binding site" evidence="13">
    <location>
        <position position="50"/>
    </location>
    <ligand>
        <name>Na(+)</name>
        <dbReference type="ChEBI" id="CHEBI:29101"/>
        <label>1</label>
    </ligand>
</feature>
<dbReference type="OMA" id="GTCCGSD"/>
<evidence type="ECO:0000256" key="9">
    <source>
        <dbReference type="ARBA" id="ARBA00023053"/>
    </source>
</evidence>
<feature type="binding site" evidence="13">
    <location>
        <position position="55"/>
    </location>
    <ligand>
        <name>Na(+)</name>
        <dbReference type="ChEBI" id="CHEBI:29101"/>
        <label>1</label>
    </ligand>
</feature>
<evidence type="ECO:0000256" key="1">
    <source>
        <dbReference type="ARBA" id="ARBA00004651"/>
    </source>
</evidence>
<dbReference type="Pfam" id="PF00209">
    <property type="entry name" value="SNF"/>
    <property type="match status" value="1"/>
</dbReference>
<name>H2XKM1_CIOIN</name>
<dbReference type="InterPro" id="IPR037272">
    <property type="entry name" value="SNS_sf"/>
</dbReference>
<evidence type="ECO:0000256" key="7">
    <source>
        <dbReference type="ARBA" id="ARBA00022847"/>
    </source>
</evidence>
<dbReference type="GO" id="GO:0090493">
    <property type="term" value="P:catecholamine uptake"/>
    <property type="evidence" value="ECO:0007669"/>
    <property type="project" value="UniProtKB-ARBA"/>
</dbReference>
<feature type="binding site" evidence="13">
    <location>
        <position position="48"/>
    </location>
    <ligand>
        <name>Na(+)</name>
        <dbReference type="ChEBI" id="CHEBI:29101"/>
        <label>1</label>
    </ligand>
</feature>
<keyword evidence="12" id="KW-0325">Glycoprotein</keyword>
<dbReference type="InParanoid" id="H2XKM1"/>
<keyword evidence="15" id="KW-1185">Reference proteome</keyword>
<dbReference type="PANTHER" id="PTHR11616">
    <property type="entry name" value="SODIUM/CHLORIDE DEPENDENT TRANSPORTER"/>
    <property type="match status" value="1"/>
</dbReference>
<evidence type="ECO:0000256" key="4">
    <source>
        <dbReference type="ARBA" id="ARBA00022692"/>
    </source>
</evidence>
<dbReference type="EMBL" id="EAAA01002875">
    <property type="status" value="NOT_ANNOTATED_CDS"/>
    <property type="molecule type" value="Genomic_DNA"/>
</dbReference>
<reference evidence="14" key="4">
    <citation type="submission" date="2025-09" db="UniProtKB">
        <authorList>
            <consortium name="Ensembl"/>
        </authorList>
    </citation>
    <scope>IDENTIFICATION</scope>
</reference>
<protein>
    <recommendedName>
        <fullName evidence="16">Transporter</fullName>
    </recommendedName>
</protein>
<dbReference type="PANTHER" id="PTHR11616:SF320">
    <property type="entry name" value="SODIUM-DEPENDENT NORADRENALINE TRANSPORTER"/>
    <property type="match status" value="1"/>
</dbReference>
<evidence type="ECO:0000256" key="3">
    <source>
        <dbReference type="ARBA" id="ARBA00022475"/>
    </source>
</evidence>
<dbReference type="GO" id="GO:0008504">
    <property type="term" value="F:monoamine transmembrane transporter activity"/>
    <property type="evidence" value="ECO:0007669"/>
    <property type="project" value="UniProtKB-ARBA"/>
</dbReference>
<sequence>MSTEMKKSELSDDPVVTSLIDEKKPAAKGEVERETWDKKLDFMLSCIGYAVGLGNIWRFPYLCYKNGG</sequence>
<evidence type="ECO:0000256" key="5">
    <source>
        <dbReference type="ARBA" id="ARBA00022723"/>
    </source>
</evidence>
<keyword evidence="11" id="KW-1015">Disulfide bond</keyword>
<evidence type="ECO:0000313" key="15">
    <source>
        <dbReference type="Proteomes" id="UP000008144"/>
    </source>
</evidence>
<feature type="binding site" evidence="13">
    <location>
        <position position="51"/>
    </location>
    <ligand>
        <name>Na(+)</name>
        <dbReference type="ChEBI" id="CHEBI:29101"/>
        <label>1</label>
    </ligand>
</feature>
<evidence type="ECO:0000313" key="14">
    <source>
        <dbReference type="Ensembl" id="ENSCINP00000030203.1"/>
    </source>
</evidence>
<dbReference type="HOGENOM" id="CLU_202086_0_0_1"/>
<evidence type="ECO:0008006" key="16">
    <source>
        <dbReference type="Google" id="ProtNLM"/>
    </source>
</evidence>
<dbReference type="GO" id="GO:0046872">
    <property type="term" value="F:metal ion binding"/>
    <property type="evidence" value="ECO:0007669"/>
    <property type="project" value="UniProtKB-KW"/>
</dbReference>
<keyword evidence="2" id="KW-0813">Transport</keyword>
<organism evidence="14 15">
    <name type="scientific">Ciona intestinalis</name>
    <name type="common">Transparent sea squirt</name>
    <name type="synonym">Ascidia intestinalis</name>
    <dbReference type="NCBI Taxonomy" id="7719"/>
    <lineage>
        <taxon>Eukaryota</taxon>
        <taxon>Metazoa</taxon>
        <taxon>Chordata</taxon>
        <taxon>Tunicata</taxon>
        <taxon>Ascidiacea</taxon>
        <taxon>Phlebobranchia</taxon>
        <taxon>Cionidae</taxon>
        <taxon>Ciona</taxon>
    </lineage>
</organism>
<accession>H2XKM1</accession>
<keyword evidence="10" id="KW-0472">Membrane</keyword>
<keyword evidence="4" id="KW-0812">Transmembrane</keyword>
<evidence type="ECO:0000256" key="2">
    <source>
        <dbReference type="ARBA" id="ARBA00022448"/>
    </source>
</evidence>
<dbReference type="InterPro" id="IPR000175">
    <property type="entry name" value="Na/ntran_symport"/>
</dbReference>
<proteinExistence type="predicted"/>
<dbReference type="AlphaFoldDB" id="H2XKM1"/>
<reference evidence="14" key="3">
    <citation type="submission" date="2025-08" db="UniProtKB">
        <authorList>
            <consortium name="Ensembl"/>
        </authorList>
    </citation>
    <scope>IDENTIFICATION</scope>
</reference>
<comment type="subcellular location">
    <subcellularLocation>
        <location evidence="1">Cell membrane</location>
        <topology evidence="1">Multi-pass membrane protein</topology>
    </subcellularLocation>
</comment>
<dbReference type="Ensembl" id="ENSCINT00000036474.1">
    <property type="protein sequence ID" value="ENSCINP00000030203.1"/>
    <property type="gene ID" value="ENSCING00000023838.1"/>
</dbReference>
<evidence type="ECO:0000256" key="10">
    <source>
        <dbReference type="ARBA" id="ARBA00023136"/>
    </source>
</evidence>
<reference evidence="15" key="1">
    <citation type="journal article" date="2002" name="Science">
        <title>The draft genome of Ciona intestinalis: insights into chordate and vertebrate origins.</title>
        <authorList>
            <person name="Dehal P."/>
            <person name="Satou Y."/>
            <person name="Campbell R.K."/>
            <person name="Chapman J."/>
            <person name="Degnan B."/>
            <person name="De Tomaso A."/>
            <person name="Davidson B."/>
            <person name="Di Gregorio A."/>
            <person name="Gelpke M."/>
            <person name="Goodstein D.M."/>
            <person name="Harafuji N."/>
            <person name="Hastings K.E."/>
            <person name="Ho I."/>
            <person name="Hotta K."/>
            <person name="Huang W."/>
            <person name="Kawashima T."/>
            <person name="Lemaire P."/>
            <person name="Martinez D."/>
            <person name="Meinertzhagen I.A."/>
            <person name="Necula S."/>
            <person name="Nonaka M."/>
            <person name="Putnam N."/>
            <person name="Rash S."/>
            <person name="Saiga H."/>
            <person name="Satake M."/>
            <person name="Terry A."/>
            <person name="Yamada L."/>
            <person name="Wang H.G."/>
            <person name="Awazu S."/>
            <person name="Azumi K."/>
            <person name="Boore J."/>
            <person name="Branno M."/>
            <person name="Chin-Bow S."/>
            <person name="DeSantis R."/>
            <person name="Doyle S."/>
            <person name="Francino P."/>
            <person name="Keys D.N."/>
            <person name="Haga S."/>
            <person name="Hayashi H."/>
            <person name="Hino K."/>
            <person name="Imai K.S."/>
            <person name="Inaba K."/>
            <person name="Kano S."/>
            <person name="Kobayashi K."/>
            <person name="Kobayashi M."/>
            <person name="Lee B.I."/>
            <person name="Makabe K.W."/>
            <person name="Manohar C."/>
            <person name="Matassi G."/>
            <person name="Medina M."/>
            <person name="Mochizuki Y."/>
            <person name="Mount S."/>
            <person name="Morishita T."/>
            <person name="Miura S."/>
            <person name="Nakayama A."/>
            <person name="Nishizaka S."/>
            <person name="Nomoto H."/>
            <person name="Ohta F."/>
            <person name="Oishi K."/>
            <person name="Rigoutsos I."/>
            <person name="Sano M."/>
            <person name="Sasaki A."/>
            <person name="Sasakura Y."/>
            <person name="Shoguchi E."/>
            <person name="Shin-i T."/>
            <person name="Spagnuolo A."/>
            <person name="Stainier D."/>
            <person name="Suzuki M.M."/>
            <person name="Tassy O."/>
            <person name="Takatori N."/>
            <person name="Tokuoka M."/>
            <person name="Yagi K."/>
            <person name="Yoshizaki F."/>
            <person name="Wada S."/>
            <person name="Zhang C."/>
            <person name="Hyatt P.D."/>
            <person name="Larimer F."/>
            <person name="Detter C."/>
            <person name="Doggett N."/>
            <person name="Glavina T."/>
            <person name="Hawkins T."/>
            <person name="Richardson P."/>
            <person name="Lucas S."/>
            <person name="Kohara Y."/>
            <person name="Levine M."/>
            <person name="Satoh N."/>
            <person name="Rokhsar D.S."/>
        </authorList>
    </citation>
    <scope>NUCLEOTIDE SEQUENCE [LARGE SCALE GENOMIC DNA]</scope>
</reference>
<reference evidence="14" key="2">
    <citation type="journal article" date="2008" name="Genome Biol.">
        <title>Improved genome assembly and evidence-based global gene model set for the chordate Ciona intestinalis: new insight into intron and operon populations.</title>
        <authorList>
            <person name="Satou Y."/>
            <person name="Mineta K."/>
            <person name="Ogasawara M."/>
            <person name="Sasakura Y."/>
            <person name="Shoguchi E."/>
            <person name="Ueno K."/>
            <person name="Yamada L."/>
            <person name="Matsumoto J."/>
            <person name="Wasserscheid J."/>
            <person name="Dewar K."/>
            <person name="Wiley G.B."/>
            <person name="Macmil S.L."/>
            <person name="Roe B.A."/>
            <person name="Zeller R.W."/>
            <person name="Hastings K.E."/>
            <person name="Lemaire P."/>
            <person name="Lindquist E."/>
            <person name="Endo T."/>
            <person name="Hotta K."/>
            <person name="Inaba K."/>
        </authorList>
    </citation>
    <scope>NUCLEOTIDE SEQUENCE [LARGE SCALE GENOMIC DNA]</scope>
    <source>
        <strain evidence="14">wild type</strain>
    </source>
</reference>
<evidence type="ECO:0000256" key="6">
    <source>
        <dbReference type="ARBA" id="ARBA00022775"/>
    </source>
</evidence>
<keyword evidence="8" id="KW-1133">Transmembrane helix</keyword>
<dbReference type="Proteomes" id="UP000008144">
    <property type="component" value="Chromosome 9"/>
</dbReference>
<keyword evidence="3" id="KW-1003">Cell membrane</keyword>
<evidence type="ECO:0000256" key="12">
    <source>
        <dbReference type="ARBA" id="ARBA00023180"/>
    </source>
</evidence>
<dbReference type="GO" id="GO:0015378">
    <property type="term" value="F:sodium:chloride symporter activity"/>
    <property type="evidence" value="ECO:0007669"/>
    <property type="project" value="UniProtKB-ARBA"/>
</dbReference>
<evidence type="ECO:0000256" key="11">
    <source>
        <dbReference type="ARBA" id="ARBA00023157"/>
    </source>
</evidence>
<dbReference type="GeneTree" id="ENSGT00940000155869"/>